<dbReference type="InterPro" id="IPR036977">
    <property type="entry name" value="DNA_primase_Znf_CHC2"/>
</dbReference>
<dbReference type="GO" id="GO:1990077">
    <property type="term" value="C:primosome complex"/>
    <property type="evidence" value="ECO:0007669"/>
    <property type="project" value="UniProtKB-KW"/>
</dbReference>
<dbReference type="InterPro" id="IPR006295">
    <property type="entry name" value="DNA_primase_DnaG"/>
</dbReference>
<dbReference type="InterPro" id="IPR002694">
    <property type="entry name" value="Znf_CHC2"/>
</dbReference>
<comment type="cofactor">
    <cofactor evidence="1">
        <name>Zn(2+)</name>
        <dbReference type="ChEBI" id="CHEBI:29105"/>
    </cofactor>
</comment>
<dbReference type="Pfam" id="PF08275">
    <property type="entry name" value="DNAG_N"/>
    <property type="match status" value="1"/>
</dbReference>
<evidence type="ECO:0000259" key="13">
    <source>
        <dbReference type="SMART" id="SM00400"/>
    </source>
</evidence>
<dbReference type="EMBL" id="FNRF01000002">
    <property type="protein sequence ID" value="SEA38591.1"/>
    <property type="molecule type" value="Genomic_DNA"/>
</dbReference>
<dbReference type="GO" id="GO:0000428">
    <property type="term" value="C:DNA-directed RNA polymerase complex"/>
    <property type="evidence" value="ECO:0007669"/>
    <property type="project" value="UniProtKB-KW"/>
</dbReference>
<sequence>MIKPETLDKINDQPIVDIVSDYITLKKAGVNYKGICPFHADKNPSFMVSPAKGICHCFVCGKGGNGIHFIMEHEHVNFYEACKIIANKFNIEFEEKDPTPEELAEQQKKESMQVIYSRVQEFYVKCLHEDTPEAKAMMAYAKHRWSEEAIEERGLGYAPKGNKRFFDFIKSTGLSWELCKEAGLIAESDDRSEYAFFRDRLMIPVRDRWGNVINYTARTLSDNKDVQKYLNGRDSLLFHKSSVLFGLDTAMKVGAREELFYLVEGGPDVMKMQQIGVVNTVAPLGTALTKEHLHTLKRFHPKLCFIPDADAPGIKAVIKNGRTAMEEGFRVTVKEIPPKPEEEGGGKQDADSYFQNREQVKLLAEEDFVLWYANKLFDDIERKSSTETDISDIVKQICDVLILEKDEYTQKALLDALVKQHNGHKGLWKNAVNEAKHRRAEEKAKATTKRTGIDPLIYGFYEDHNCYWSRDDEGNEKQWSNFKMRPLYHVMGIDDSRRLYEITNIDGTTRILELAAEELVSQPKFMVKVESIGNFIWKVGMPELTKLKTYLFEQTETAVRIRQYGWHHSGFFTFGNGCIYQNEWYPADAMGIVHLHDAESHLDNYYLQGASEIYAADTSYFSFERQFVLPSTHASIELKDMASLMASVFGDNAKIGICYLLAALHRDIITSYTVNFPILNLFGPKGSGKTELGITLMRFFTIGDKPLNLRNTTAPSLSQMLSMAANSLVLLDEYKNTLDMRIVEIIKGAYDGVGRSRMDMDRGKQIERTPVDCGVIVCGQEMPTLDIAMFSRMIYLPTDSTVHDREAKDRFNRLSDIRKLGLQHLTMEILSHRALFESAFYDTYNDVTNEVCDSIDGNNVEDRLWRNWSIMLTCYKTLKSTLNLPFEYDDIKRLCIEGIKRQNSEVTSNNELGNLWNALSTLYDQGKIYLDCDFKIKVLRRLKTDKGEREFKENHRVLMLRLINFVSQYKQLAQREGEKKIIMDRDSIRYYLTIGNAYLGQKSSERFISIKDGIKETVNGQTAYKFDRCLCFDYEILQNRYGLHLEHFSATEADELERKEEVIF</sequence>
<keyword evidence="3" id="KW-0639">Primosome</keyword>
<evidence type="ECO:0000313" key="15">
    <source>
        <dbReference type="EMBL" id="SEA38591.1"/>
    </source>
</evidence>
<gene>
    <name evidence="15" type="ORF">SAMN05216462_1337</name>
</gene>
<keyword evidence="11" id="KW-0238">DNA-binding</keyword>
<feature type="domain" description="Zinc finger CHC2-type" evidence="13">
    <location>
        <begin position="32"/>
        <end position="86"/>
    </location>
</feature>
<dbReference type="RefSeq" id="WP_074760772.1">
    <property type="nucleotide sequence ID" value="NZ_FNRF01000002.1"/>
</dbReference>
<evidence type="ECO:0000256" key="8">
    <source>
        <dbReference type="ARBA" id="ARBA00022771"/>
    </source>
</evidence>
<dbReference type="InterPro" id="IPR013264">
    <property type="entry name" value="DNAG_N"/>
</dbReference>
<dbReference type="SUPFAM" id="SSF56731">
    <property type="entry name" value="DNA primase core"/>
    <property type="match status" value="1"/>
</dbReference>
<accession>A0A1H4ARU6</accession>
<evidence type="ECO:0000256" key="10">
    <source>
        <dbReference type="ARBA" id="ARBA00022842"/>
    </source>
</evidence>
<proteinExistence type="predicted"/>
<keyword evidence="2" id="KW-0240">DNA-directed RNA polymerase</keyword>
<dbReference type="SMART" id="SM00400">
    <property type="entry name" value="ZnF_CHCC"/>
    <property type="match status" value="1"/>
</dbReference>
<dbReference type="Pfam" id="PF13155">
    <property type="entry name" value="Toprim_2"/>
    <property type="match status" value="1"/>
</dbReference>
<dbReference type="Proteomes" id="UP000182257">
    <property type="component" value="Unassembled WGS sequence"/>
</dbReference>
<evidence type="ECO:0000256" key="11">
    <source>
        <dbReference type="ARBA" id="ARBA00023125"/>
    </source>
</evidence>
<dbReference type="GO" id="GO:0005737">
    <property type="term" value="C:cytoplasm"/>
    <property type="evidence" value="ECO:0007669"/>
    <property type="project" value="TreeGrafter"/>
</dbReference>
<dbReference type="GO" id="GO:0006269">
    <property type="term" value="P:DNA replication, synthesis of primer"/>
    <property type="evidence" value="ECO:0007669"/>
    <property type="project" value="UniProtKB-KW"/>
</dbReference>
<keyword evidence="10" id="KW-0460">Magnesium</keyword>
<dbReference type="InterPro" id="IPR037068">
    <property type="entry name" value="DNA_primase_core_N_sf"/>
</dbReference>
<dbReference type="InterPro" id="IPR050219">
    <property type="entry name" value="DnaG_primase"/>
</dbReference>
<name>A0A1H4ARU6_XYLRU</name>
<dbReference type="NCBIfam" id="TIGR01391">
    <property type="entry name" value="dnaG"/>
    <property type="match status" value="1"/>
</dbReference>
<evidence type="ECO:0000256" key="5">
    <source>
        <dbReference type="ARBA" id="ARBA00022695"/>
    </source>
</evidence>
<evidence type="ECO:0000256" key="6">
    <source>
        <dbReference type="ARBA" id="ARBA00022705"/>
    </source>
</evidence>
<evidence type="ECO:0000313" key="16">
    <source>
        <dbReference type="Proteomes" id="UP000182257"/>
    </source>
</evidence>
<evidence type="ECO:0000256" key="9">
    <source>
        <dbReference type="ARBA" id="ARBA00022833"/>
    </source>
</evidence>
<feature type="domain" description="Toprim" evidence="14">
    <location>
        <begin position="258"/>
        <end position="329"/>
    </location>
</feature>
<dbReference type="Pfam" id="PF01807">
    <property type="entry name" value="Zn_ribbon_DnaG"/>
    <property type="match status" value="1"/>
</dbReference>
<keyword evidence="5" id="KW-0548">Nucleotidyltransferase</keyword>
<dbReference type="CDD" id="cd03364">
    <property type="entry name" value="TOPRIM_DnaG_primases"/>
    <property type="match status" value="1"/>
</dbReference>
<dbReference type="GO" id="GO:0008270">
    <property type="term" value="F:zinc ion binding"/>
    <property type="evidence" value="ECO:0007669"/>
    <property type="project" value="UniProtKB-KW"/>
</dbReference>
<keyword evidence="4" id="KW-0808">Transferase</keyword>
<keyword evidence="7" id="KW-0479">Metal-binding</keyword>
<dbReference type="SUPFAM" id="SSF57783">
    <property type="entry name" value="Zinc beta-ribbon"/>
    <property type="match status" value="1"/>
</dbReference>
<evidence type="ECO:0000256" key="12">
    <source>
        <dbReference type="ARBA" id="ARBA00023163"/>
    </source>
</evidence>
<dbReference type="InterPro" id="IPR006171">
    <property type="entry name" value="TOPRIM_dom"/>
</dbReference>
<dbReference type="SMART" id="SM00493">
    <property type="entry name" value="TOPRIM"/>
    <property type="match status" value="1"/>
</dbReference>
<evidence type="ECO:0000256" key="2">
    <source>
        <dbReference type="ARBA" id="ARBA00022478"/>
    </source>
</evidence>
<dbReference type="InterPro" id="IPR034151">
    <property type="entry name" value="TOPRIM_DnaG_bac"/>
</dbReference>
<keyword evidence="8" id="KW-0863">Zinc-finger</keyword>
<organism evidence="15 16">
    <name type="scientific">Xylanibacter ruminicola</name>
    <name type="common">Prevotella ruminicola</name>
    <dbReference type="NCBI Taxonomy" id="839"/>
    <lineage>
        <taxon>Bacteria</taxon>
        <taxon>Pseudomonadati</taxon>
        <taxon>Bacteroidota</taxon>
        <taxon>Bacteroidia</taxon>
        <taxon>Bacteroidales</taxon>
        <taxon>Prevotellaceae</taxon>
        <taxon>Xylanibacter</taxon>
    </lineage>
</organism>
<dbReference type="GO" id="GO:0003899">
    <property type="term" value="F:DNA-directed RNA polymerase activity"/>
    <property type="evidence" value="ECO:0007669"/>
    <property type="project" value="InterPro"/>
</dbReference>
<evidence type="ECO:0000256" key="1">
    <source>
        <dbReference type="ARBA" id="ARBA00001947"/>
    </source>
</evidence>
<dbReference type="GO" id="GO:0003677">
    <property type="term" value="F:DNA binding"/>
    <property type="evidence" value="ECO:0007669"/>
    <property type="project" value="UniProtKB-KW"/>
</dbReference>
<evidence type="ECO:0000256" key="7">
    <source>
        <dbReference type="ARBA" id="ARBA00022723"/>
    </source>
</evidence>
<keyword evidence="6" id="KW-0235">DNA replication</keyword>
<dbReference type="InterPro" id="IPR027417">
    <property type="entry name" value="P-loop_NTPase"/>
</dbReference>
<reference evidence="15 16" key="1">
    <citation type="submission" date="2016-10" db="EMBL/GenBank/DDBJ databases">
        <authorList>
            <person name="de Groot N.N."/>
        </authorList>
    </citation>
    <scope>NUCLEOTIDE SEQUENCE [LARGE SCALE GENOMIC DNA]</scope>
    <source>
        <strain evidence="15 16">D31d</strain>
    </source>
</reference>
<protein>
    <submittedName>
        <fullName evidence="15">DNA primase, catalytic core</fullName>
    </submittedName>
</protein>
<dbReference type="SUPFAM" id="SSF52540">
    <property type="entry name" value="P-loop containing nucleoside triphosphate hydrolases"/>
    <property type="match status" value="1"/>
</dbReference>
<evidence type="ECO:0000256" key="3">
    <source>
        <dbReference type="ARBA" id="ARBA00022515"/>
    </source>
</evidence>
<dbReference type="PANTHER" id="PTHR30313:SF2">
    <property type="entry name" value="DNA PRIMASE"/>
    <property type="match status" value="1"/>
</dbReference>
<keyword evidence="12" id="KW-0804">Transcription</keyword>
<dbReference type="PANTHER" id="PTHR30313">
    <property type="entry name" value="DNA PRIMASE"/>
    <property type="match status" value="1"/>
</dbReference>
<evidence type="ECO:0000259" key="14">
    <source>
        <dbReference type="SMART" id="SM00493"/>
    </source>
</evidence>
<dbReference type="Gene3D" id="3.90.580.10">
    <property type="entry name" value="Zinc finger, CHC2-type domain"/>
    <property type="match status" value="1"/>
</dbReference>
<dbReference type="FunFam" id="3.90.580.10:FF:000001">
    <property type="entry name" value="DNA primase"/>
    <property type="match status" value="1"/>
</dbReference>
<evidence type="ECO:0000256" key="4">
    <source>
        <dbReference type="ARBA" id="ARBA00022679"/>
    </source>
</evidence>
<dbReference type="OrthoDB" id="1110431at2"/>
<keyword evidence="9" id="KW-0862">Zinc</keyword>
<dbReference type="Gene3D" id="3.40.1360.10">
    <property type="match status" value="1"/>
</dbReference>
<dbReference type="AlphaFoldDB" id="A0A1H4ARU6"/>
<dbReference type="Gene3D" id="3.90.980.10">
    <property type="entry name" value="DNA primase, catalytic core, N-terminal domain"/>
    <property type="match status" value="1"/>
</dbReference>